<dbReference type="CDD" id="cd00757">
    <property type="entry name" value="ThiF_MoeB_HesA_family"/>
    <property type="match status" value="1"/>
</dbReference>
<keyword evidence="4" id="KW-1185">Reference proteome</keyword>
<dbReference type="GO" id="GO:0008641">
    <property type="term" value="F:ubiquitin-like modifier activating enzyme activity"/>
    <property type="evidence" value="ECO:0007669"/>
    <property type="project" value="InterPro"/>
</dbReference>
<dbReference type="InterPro" id="IPR016155">
    <property type="entry name" value="Mopterin_synth/thiamin_S_b"/>
</dbReference>
<dbReference type="AlphaFoldDB" id="A0A484I7Q4"/>
<keyword evidence="3" id="KW-0548">Nucleotidyltransferase</keyword>
<keyword evidence="3" id="KW-0808">Transferase</keyword>
<dbReference type="KEGG" id="nfn:NFRAN_1457"/>
<dbReference type="EC" id="2.7.7.73" evidence="3"/>
<accession>A0A484I7Q4</accession>
<dbReference type="GO" id="GO:0005737">
    <property type="term" value="C:cytoplasm"/>
    <property type="evidence" value="ECO:0007669"/>
    <property type="project" value="TreeGrafter"/>
</dbReference>
<evidence type="ECO:0000256" key="1">
    <source>
        <dbReference type="ARBA" id="ARBA00009919"/>
    </source>
</evidence>
<dbReference type="InterPro" id="IPR035985">
    <property type="entry name" value="Ubiquitin-activating_enz"/>
</dbReference>
<dbReference type="SUPFAM" id="SSF54285">
    <property type="entry name" value="MoaD/ThiS"/>
    <property type="match status" value="1"/>
</dbReference>
<dbReference type="FunFam" id="3.40.50.720:FF:000080">
    <property type="entry name" value="Thiazole biosynthesis adenylyltransferase ThiF"/>
    <property type="match status" value="1"/>
</dbReference>
<comment type="similarity">
    <text evidence="1">Belongs to the HesA/MoeB/ThiF family.</text>
</comment>
<protein>
    <submittedName>
        <fullName evidence="3">Sulfur carrier protein ThiS adenylyltransferase</fullName>
        <ecNumber evidence="3">2.7.7.73</ecNumber>
    </submittedName>
</protein>
<feature type="domain" description="THIF-type NAD/FAD binding fold" evidence="2">
    <location>
        <begin position="108"/>
        <end position="341"/>
    </location>
</feature>
<gene>
    <name evidence="3" type="primary">thiF</name>
    <name evidence="3" type="ORF">NFRAN_1457</name>
</gene>
<reference evidence="3 4" key="1">
    <citation type="submission" date="2019-02" db="EMBL/GenBank/DDBJ databases">
        <authorList>
            <person name="Lehtovirta-Morley E L."/>
        </authorList>
    </citation>
    <scope>NUCLEOTIDE SEQUENCE [LARGE SCALE GENOMIC DNA]</scope>
    <source>
        <strain evidence="3">NFRAN1</strain>
    </source>
</reference>
<dbReference type="EMBL" id="LR216287">
    <property type="protein sequence ID" value="VFJ13779.1"/>
    <property type="molecule type" value="Genomic_DNA"/>
</dbReference>
<evidence type="ECO:0000313" key="3">
    <source>
        <dbReference type="EMBL" id="VFJ13779.1"/>
    </source>
</evidence>
<name>A0A484I7Q4_9ARCH</name>
<evidence type="ECO:0000313" key="4">
    <source>
        <dbReference type="Proteomes" id="UP000294299"/>
    </source>
</evidence>
<dbReference type="PANTHER" id="PTHR10953:SF102">
    <property type="entry name" value="ADENYLYLTRANSFERASE AND SULFURTRANSFERASE MOCS3"/>
    <property type="match status" value="1"/>
</dbReference>
<sequence>MLYVLTTVEFVIPSVLNKGAGERKMSIDASTLGEAFNIVSDIMGDDFKRRVIDINGKPRALINIYINGKNMRFNNAGMSSALKDGDSIYILPAVAGGAEITSQEMLRYSRQIMLEEIGYVGMEKLKDTKICVVGAGGIGNPVLTQLVGMGVGSIRIVDRDVVEISNLHRQHLYTDSDIGKVKVEAALDRLQKMNPDVKLEAIPISVTKYTAEKIVKGCDIVIDALDSIDARYALNDACLKLGIPFIYAGALGMVGSVLTILPNQSACLRCVFPELSEDEMPTCSTEGVHPSILYLVSGIQVSEAVKIAVGQQPSLVNKLLYTDLNDLVFDKIQMNRHDECPSCGKNAEQKDVNIPSILVEELCGRDRGKRTYTVTPAQITNQVDLSHILKIAKSNGYVLKSKGNLGLTLSNSNQLLISFLTSGAATIVGAKNEEEALSIYNTFTQELKPKVS</sequence>
<dbReference type="Proteomes" id="UP000294299">
    <property type="component" value="Chromosome NFRAN"/>
</dbReference>
<dbReference type="InterPro" id="IPR000594">
    <property type="entry name" value="ThiF_NAD_FAD-bd"/>
</dbReference>
<dbReference type="Gene3D" id="3.40.50.720">
    <property type="entry name" value="NAD(P)-binding Rossmann-like Domain"/>
    <property type="match status" value="1"/>
</dbReference>
<dbReference type="GO" id="GO:0004792">
    <property type="term" value="F:thiosulfate-cyanide sulfurtransferase activity"/>
    <property type="evidence" value="ECO:0007669"/>
    <property type="project" value="TreeGrafter"/>
</dbReference>
<dbReference type="GO" id="GO:0016779">
    <property type="term" value="F:nucleotidyltransferase activity"/>
    <property type="evidence" value="ECO:0007669"/>
    <property type="project" value="UniProtKB-KW"/>
</dbReference>
<dbReference type="Pfam" id="PF00899">
    <property type="entry name" value="ThiF"/>
    <property type="match status" value="1"/>
</dbReference>
<dbReference type="InterPro" id="IPR003749">
    <property type="entry name" value="ThiS/MoaD-like"/>
</dbReference>
<proteinExistence type="inferred from homology"/>
<dbReference type="PANTHER" id="PTHR10953">
    <property type="entry name" value="UBIQUITIN-ACTIVATING ENZYME E1"/>
    <property type="match status" value="1"/>
</dbReference>
<dbReference type="SUPFAM" id="SSF69572">
    <property type="entry name" value="Activating enzymes of the ubiquitin-like proteins"/>
    <property type="match status" value="1"/>
</dbReference>
<organism evidence="3 4">
    <name type="scientific">Candidatus Nitrosocosmicus franklandianus</name>
    <dbReference type="NCBI Taxonomy" id="1798806"/>
    <lineage>
        <taxon>Archaea</taxon>
        <taxon>Nitrososphaerota</taxon>
        <taxon>Nitrososphaeria</taxon>
        <taxon>Nitrososphaerales</taxon>
        <taxon>Nitrososphaeraceae</taxon>
        <taxon>Candidatus Nitrosocosmicus</taxon>
    </lineage>
</organism>
<dbReference type="Pfam" id="PF02597">
    <property type="entry name" value="ThiS"/>
    <property type="match status" value="1"/>
</dbReference>
<dbReference type="InterPro" id="IPR045886">
    <property type="entry name" value="ThiF/MoeB/HesA"/>
</dbReference>
<dbReference type="InterPro" id="IPR012675">
    <property type="entry name" value="Beta-grasp_dom_sf"/>
</dbReference>
<evidence type="ECO:0000259" key="2">
    <source>
        <dbReference type="Pfam" id="PF00899"/>
    </source>
</evidence>
<dbReference type="Gene3D" id="3.10.20.30">
    <property type="match status" value="1"/>
</dbReference>